<dbReference type="Proteomes" id="UP000187209">
    <property type="component" value="Unassembled WGS sequence"/>
</dbReference>
<organism evidence="2 3">
    <name type="scientific">Stentor coeruleus</name>
    <dbReference type="NCBI Taxonomy" id="5963"/>
    <lineage>
        <taxon>Eukaryota</taxon>
        <taxon>Sar</taxon>
        <taxon>Alveolata</taxon>
        <taxon>Ciliophora</taxon>
        <taxon>Postciliodesmatophora</taxon>
        <taxon>Heterotrichea</taxon>
        <taxon>Heterotrichida</taxon>
        <taxon>Stentoridae</taxon>
        <taxon>Stentor</taxon>
    </lineage>
</organism>
<dbReference type="AlphaFoldDB" id="A0A1R2C434"/>
<gene>
    <name evidence="2" type="ORF">SteCoe_15191</name>
</gene>
<evidence type="ECO:0000313" key="3">
    <source>
        <dbReference type="Proteomes" id="UP000187209"/>
    </source>
</evidence>
<reference evidence="2 3" key="1">
    <citation type="submission" date="2016-11" db="EMBL/GenBank/DDBJ databases">
        <title>The macronuclear genome of Stentor coeruleus: a giant cell with tiny introns.</title>
        <authorList>
            <person name="Slabodnick M."/>
            <person name="Ruby J.G."/>
            <person name="Reiff S.B."/>
            <person name="Swart E.C."/>
            <person name="Gosai S."/>
            <person name="Prabakaran S."/>
            <person name="Witkowska E."/>
            <person name="Larue G.E."/>
            <person name="Fisher S."/>
            <person name="Freeman R.M."/>
            <person name="Gunawardena J."/>
            <person name="Chu W."/>
            <person name="Stover N.A."/>
            <person name="Gregory B.D."/>
            <person name="Nowacki M."/>
            <person name="Derisi J."/>
            <person name="Roy S.W."/>
            <person name="Marshall W.F."/>
            <person name="Sood P."/>
        </authorList>
    </citation>
    <scope>NUCLEOTIDE SEQUENCE [LARGE SCALE GENOMIC DNA]</scope>
    <source>
        <strain evidence="2">WM001</strain>
    </source>
</reference>
<proteinExistence type="predicted"/>
<feature type="region of interest" description="Disordered" evidence="1">
    <location>
        <begin position="117"/>
        <end position="144"/>
    </location>
</feature>
<sequence>MNTFKEENMENPYRYGALVGNWVEERFGKELAQKPESKPMLVTSAQYFHGKQSTLHNSQPSDPEPEFDPRKVSQSGVDRHLFFGHGASQEEFEKRELRTSYELSMLSKVPAHQTVESHFIPPPLPEKPENAKLETGPHQIKPKHYNDFTKRCDLTFNKIGLRK</sequence>
<dbReference type="OrthoDB" id="309639at2759"/>
<accession>A0A1R2C434</accession>
<comment type="caution">
    <text evidence="2">The sequence shown here is derived from an EMBL/GenBank/DDBJ whole genome shotgun (WGS) entry which is preliminary data.</text>
</comment>
<evidence type="ECO:0000256" key="1">
    <source>
        <dbReference type="SAM" id="MobiDB-lite"/>
    </source>
</evidence>
<name>A0A1R2C434_9CILI</name>
<evidence type="ECO:0000313" key="2">
    <source>
        <dbReference type="EMBL" id="OMJ83783.1"/>
    </source>
</evidence>
<protein>
    <submittedName>
        <fullName evidence="2">Uncharacterized protein</fullName>
    </submittedName>
</protein>
<feature type="compositionally biased region" description="Polar residues" evidence="1">
    <location>
        <begin position="44"/>
        <end position="61"/>
    </location>
</feature>
<dbReference type="EMBL" id="MPUH01000291">
    <property type="protein sequence ID" value="OMJ83783.1"/>
    <property type="molecule type" value="Genomic_DNA"/>
</dbReference>
<feature type="region of interest" description="Disordered" evidence="1">
    <location>
        <begin position="44"/>
        <end position="74"/>
    </location>
</feature>
<keyword evidence="3" id="KW-1185">Reference proteome</keyword>